<protein>
    <submittedName>
        <fullName evidence="1">Uncharacterized protein</fullName>
    </submittedName>
</protein>
<keyword evidence="2" id="KW-1185">Reference proteome</keyword>
<gene>
    <name evidence="1" type="ORF">COCHEDRAFT_1152525</name>
</gene>
<organism evidence="1 2">
    <name type="scientific">Cochliobolus heterostrophus (strain C5 / ATCC 48332 / race O)</name>
    <name type="common">Southern corn leaf blight fungus</name>
    <name type="synonym">Bipolaris maydis</name>
    <dbReference type="NCBI Taxonomy" id="701091"/>
    <lineage>
        <taxon>Eukaryota</taxon>
        <taxon>Fungi</taxon>
        <taxon>Dikarya</taxon>
        <taxon>Ascomycota</taxon>
        <taxon>Pezizomycotina</taxon>
        <taxon>Dothideomycetes</taxon>
        <taxon>Pleosporomycetidae</taxon>
        <taxon>Pleosporales</taxon>
        <taxon>Pleosporineae</taxon>
        <taxon>Pleosporaceae</taxon>
        <taxon>Bipolaris</taxon>
    </lineage>
</organism>
<evidence type="ECO:0000313" key="2">
    <source>
        <dbReference type="Proteomes" id="UP000016936"/>
    </source>
</evidence>
<reference evidence="1 2" key="1">
    <citation type="journal article" date="2012" name="PLoS Pathog.">
        <title>Diverse lifestyles and strategies of plant pathogenesis encoded in the genomes of eighteen Dothideomycetes fungi.</title>
        <authorList>
            <person name="Ohm R.A."/>
            <person name="Feau N."/>
            <person name="Henrissat B."/>
            <person name="Schoch C.L."/>
            <person name="Horwitz B.A."/>
            <person name="Barry K.W."/>
            <person name="Condon B.J."/>
            <person name="Copeland A.C."/>
            <person name="Dhillon B."/>
            <person name="Glaser F."/>
            <person name="Hesse C.N."/>
            <person name="Kosti I."/>
            <person name="LaButti K."/>
            <person name="Lindquist E.A."/>
            <person name="Lucas S."/>
            <person name="Salamov A.A."/>
            <person name="Bradshaw R.E."/>
            <person name="Ciuffetti L."/>
            <person name="Hamelin R.C."/>
            <person name="Kema G.H.J."/>
            <person name="Lawrence C."/>
            <person name="Scott J.A."/>
            <person name="Spatafora J.W."/>
            <person name="Turgeon B.G."/>
            <person name="de Wit P.J.G.M."/>
            <person name="Zhong S."/>
            <person name="Goodwin S.B."/>
            <person name="Grigoriev I.V."/>
        </authorList>
    </citation>
    <scope>NUCLEOTIDE SEQUENCE [LARGE SCALE GENOMIC DNA]</scope>
    <source>
        <strain evidence="2">C5 / ATCC 48332 / race O</strain>
    </source>
</reference>
<dbReference type="AlphaFoldDB" id="M2V3P7"/>
<dbReference type="HOGENOM" id="CLU_2941556_0_0_1"/>
<dbReference type="Proteomes" id="UP000016936">
    <property type="component" value="Unassembled WGS sequence"/>
</dbReference>
<dbReference type="EMBL" id="KB445571">
    <property type="protein sequence ID" value="EMD94648.1"/>
    <property type="molecule type" value="Genomic_DNA"/>
</dbReference>
<sequence>MLCAMPIRAFAFSIASHHAFQPNPSINTSTPCTLASNITSINRYSASLGQTTHLMRFSHY</sequence>
<evidence type="ECO:0000313" key="1">
    <source>
        <dbReference type="EMBL" id="EMD94648.1"/>
    </source>
</evidence>
<proteinExistence type="predicted"/>
<accession>M2V3P7</accession>
<name>M2V3P7_COCH5</name>
<reference evidence="2" key="2">
    <citation type="journal article" date="2013" name="PLoS Genet.">
        <title>Comparative genome structure, secondary metabolite, and effector coding capacity across Cochliobolus pathogens.</title>
        <authorList>
            <person name="Condon B.J."/>
            <person name="Leng Y."/>
            <person name="Wu D."/>
            <person name="Bushley K.E."/>
            <person name="Ohm R.A."/>
            <person name="Otillar R."/>
            <person name="Martin J."/>
            <person name="Schackwitz W."/>
            <person name="Grimwood J."/>
            <person name="MohdZainudin N."/>
            <person name="Xue C."/>
            <person name="Wang R."/>
            <person name="Manning V.A."/>
            <person name="Dhillon B."/>
            <person name="Tu Z.J."/>
            <person name="Steffenson B.J."/>
            <person name="Salamov A."/>
            <person name="Sun H."/>
            <person name="Lowry S."/>
            <person name="LaButti K."/>
            <person name="Han J."/>
            <person name="Copeland A."/>
            <person name="Lindquist E."/>
            <person name="Barry K."/>
            <person name="Schmutz J."/>
            <person name="Baker S.E."/>
            <person name="Ciuffetti L.M."/>
            <person name="Grigoriev I.V."/>
            <person name="Zhong S."/>
            <person name="Turgeon B.G."/>
        </authorList>
    </citation>
    <scope>NUCLEOTIDE SEQUENCE [LARGE SCALE GENOMIC DNA]</scope>
    <source>
        <strain evidence="2">C5 / ATCC 48332 / race O</strain>
    </source>
</reference>